<name>A0ABP7A2I0_9ACTN</name>
<organism evidence="1 2">
    <name type="scientific">Microlunatus ginsengisoli</name>
    <dbReference type="NCBI Taxonomy" id="363863"/>
    <lineage>
        <taxon>Bacteria</taxon>
        <taxon>Bacillati</taxon>
        <taxon>Actinomycetota</taxon>
        <taxon>Actinomycetes</taxon>
        <taxon>Propionibacteriales</taxon>
        <taxon>Propionibacteriaceae</taxon>
        <taxon>Microlunatus</taxon>
    </lineage>
</organism>
<dbReference type="RefSeq" id="WP_344805428.1">
    <property type="nucleotide sequence ID" value="NZ_BAABAB010000018.1"/>
</dbReference>
<accession>A0ABP7A2I0</accession>
<protein>
    <recommendedName>
        <fullName evidence="3">Transposase</fullName>
    </recommendedName>
</protein>
<dbReference type="Proteomes" id="UP001501490">
    <property type="component" value="Unassembled WGS sequence"/>
</dbReference>
<keyword evidence="2" id="KW-1185">Reference proteome</keyword>
<evidence type="ECO:0000313" key="2">
    <source>
        <dbReference type="Proteomes" id="UP001501490"/>
    </source>
</evidence>
<sequence>MTDHPRQDRGVRGTPDLPLILEQLQDQLDDLRLAVEAQQGLIALLTSRITSLEQARGRQPSDPGSDDDA</sequence>
<reference evidence="2" key="1">
    <citation type="journal article" date="2019" name="Int. J. Syst. Evol. Microbiol.">
        <title>The Global Catalogue of Microorganisms (GCM) 10K type strain sequencing project: providing services to taxonomists for standard genome sequencing and annotation.</title>
        <authorList>
            <consortium name="The Broad Institute Genomics Platform"/>
            <consortium name="The Broad Institute Genome Sequencing Center for Infectious Disease"/>
            <person name="Wu L."/>
            <person name="Ma J."/>
        </authorList>
    </citation>
    <scope>NUCLEOTIDE SEQUENCE [LARGE SCALE GENOMIC DNA]</scope>
    <source>
        <strain evidence="2">JCM 16929</strain>
    </source>
</reference>
<evidence type="ECO:0000313" key="1">
    <source>
        <dbReference type="EMBL" id="GAA3623627.1"/>
    </source>
</evidence>
<proteinExistence type="predicted"/>
<dbReference type="EMBL" id="BAABAB010000018">
    <property type="protein sequence ID" value="GAA3623627.1"/>
    <property type="molecule type" value="Genomic_DNA"/>
</dbReference>
<comment type="caution">
    <text evidence="1">The sequence shown here is derived from an EMBL/GenBank/DDBJ whole genome shotgun (WGS) entry which is preliminary data.</text>
</comment>
<gene>
    <name evidence="1" type="ORF">GCM10022236_27510</name>
</gene>
<evidence type="ECO:0008006" key="3">
    <source>
        <dbReference type="Google" id="ProtNLM"/>
    </source>
</evidence>